<protein>
    <submittedName>
        <fullName evidence="1">ABC-2 transporter permease</fullName>
    </submittedName>
</protein>
<dbReference type="Proteomes" id="UP000595814">
    <property type="component" value="Chromosome"/>
</dbReference>
<accession>A0AC61MS80</accession>
<organism evidence="1 2">
    <name type="scientific">Miniphocaeibacter halophilus</name>
    <dbReference type="NCBI Taxonomy" id="2931922"/>
    <lineage>
        <taxon>Bacteria</taxon>
        <taxon>Bacillati</taxon>
        <taxon>Bacillota</taxon>
        <taxon>Tissierellia</taxon>
        <taxon>Tissierellales</taxon>
        <taxon>Peptoniphilaceae</taxon>
        <taxon>Miniphocaeibacter</taxon>
    </lineage>
</organism>
<reference evidence="1 2" key="1">
    <citation type="journal article" date="2022" name="Int. J. Syst. Evol. Microbiol.">
        <title>Miniphocaeibacter halophilus sp. nov., an ammonium-tolerant acetate-producing bacterium isolated from a biogas system.</title>
        <authorList>
            <person name="Schnurer A."/>
            <person name="Singh A."/>
            <person name="Bi S."/>
            <person name="Qiao W."/>
            <person name="Westerholm M."/>
        </authorList>
    </citation>
    <scope>NUCLEOTIDE SEQUENCE [LARGE SCALE GENOMIC DNA]</scope>
    <source>
        <strain evidence="1 2">AMB_01</strain>
    </source>
</reference>
<keyword evidence="2" id="KW-1185">Reference proteome</keyword>
<evidence type="ECO:0000313" key="1">
    <source>
        <dbReference type="EMBL" id="QQK08499.1"/>
    </source>
</evidence>
<sequence>MKGLLLKDLYYLKSMKNALIVFMGLWILNFMTRSNYFASLLMISYINGVMSIQTIYEEEKSNWNKYSLTMPINKSEIVMSKYLLTFFTIIVSILIGIICLMLFNNFSININTLSTVAMVIGLNLMFFSLYMLIAIKYGMEKSTIMLFVFIGVMVLTILYLYNKLPLVKEMFQNIFYRFNSINEVGTIFLSIGIGLFLYILSMLVSIKIFKNKEF</sequence>
<evidence type="ECO:0000313" key="2">
    <source>
        <dbReference type="Proteomes" id="UP000595814"/>
    </source>
</evidence>
<proteinExistence type="predicted"/>
<dbReference type="EMBL" id="CP066744">
    <property type="protein sequence ID" value="QQK08499.1"/>
    <property type="molecule type" value="Genomic_DNA"/>
</dbReference>
<name>A0AC61MS80_9FIRM</name>
<gene>
    <name evidence="1" type="ORF">JFY71_02885</name>
</gene>